<evidence type="ECO:0000313" key="1">
    <source>
        <dbReference type="EMBL" id="KGK99489.1"/>
    </source>
</evidence>
<comment type="caution">
    <text evidence="1">The sequence shown here is derived from an EMBL/GenBank/DDBJ whole genome shotgun (WGS) entry which is preliminary data.</text>
</comment>
<dbReference type="PIRSF" id="PIRSF021940">
    <property type="entry name" value="UCP021940"/>
    <property type="match status" value="1"/>
</dbReference>
<sequence length="130" mass="14598">MFPIIAVDISGRHRINQGYYMVCAAVAVNVSASHIESVSQIAVKPFLVSSAPDIADVVNIIETTVAEMNYPGTIILEHGDLYNQPEWLSQRMFSREFKYQESLSERLSIEFAHHVSLSSRNLLMKELGID</sequence>
<dbReference type="Proteomes" id="UP000029859">
    <property type="component" value="Unassembled WGS sequence"/>
</dbReference>
<dbReference type="Pfam" id="PF09974">
    <property type="entry name" value="DUF2209"/>
    <property type="match status" value="1"/>
</dbReference>
<keyword evidence="2" id="KW-1185">Reference proteome</keyword>
<reference evidence="1 2" key="1">
    <citation type="submission" date="2014-09" db="EMBL/GenBank/DDBJ databases">
        <title>Draft genome sequence of an obligately methylotrophic methanogen, Methanococcoides methylutens, isolated from marine sediment.</title>
        <authorList>
            <person name="Guan Y."/>
            <person name="Ngugi D.K."/>
            <person name="Blom J."/>
            <person name="Ali S."/>
            <person name="Ferry J.G."/>
            <person name="Stingl U."/>
        </authorList>
    </citation>
    <scope>NUCLEOTIDE SEQUENCE [LARGE SCALE GENOMIC DNA]</scope>
    <source>
        <strain evidence="1 2">DSM 2657</strain>
    </source>
</reference>
<organism evidence="1 2">
    <name type="scientific">Methanococcoides methylutens</name>
    <dbReference type="NCBI Taxonomy" id="2226"/>
    <lineage>
        <taxon>Archaea</taxon>
        <taxon>Methanobacteriati</taxon>
        <taxon>Methanobacteriota</taxon>
        <taxon>Stenosarchaea group</taxon>
        <taxon>Methanomicrobia</taxon>
        <taxon>Methanosarcinales</taxon>
        <taxon>Methanosarcinaceae</taxon>
        <taxon>Methanococcoides</taxon>
    </lineage>
</organism>
<name>A0A099T3Q1_METMT</name>
<protein>
    <recommendedName>
        <fullName evidence="3">DUF2209 domain-containing protein</fullName>
    </recommendedName>
</protein>
<evidence type="ECO:0008006" key="3">
    <source>
        <dbReference type="Google" id="ProtNLM"/>
    </source>
</evidence>
<dbReference type="AlphaFoldDB" id="A0A099T3Q1"/>
<dbReference type="InterPro" id="IPR014514">
    <property type="entry name" value="UCP021940"/>
</dbReference>
<dbReference type="RefSeq" id="WP_048193331.1">
    <property type="nucleotide sequence ID" value="NZ_CAAGSM010000007.1"/>
</dbReference>
<accession>A0A099T3Q1</accession>
<dbReference type="OrthoDB" id="120192at2157"/>
<gene>
    <name evidence="1" type="ORF">LI82_01675</name>
</gene>
<proteinExistence type="predicted"/>
<evidence type="ECO:0000313" key="2">
    <source>
        <dbReference type="Proteomes" id="UP000029859"/>
    </source>
</evidence>
<dbReference type="EMBL" id="JRHO01000005">
    <property type="protein sequence ID" value="KGK99489.1"/>
    <property type="molecule type" value="Genomic_DNA"/>
</dbReference>